<evidence type="ECO:0000313" key="1">
    <source>
        <dbReference type="EMBL" id="MOY34944.1"/>
    </source>
</evidence>
<protein>
    <submittedName>
        <fullName evidence="1">Putative secreted protein</fullName>
    </submittedName>
</protein>
<sequence>MAIAPLLLVPSISSACHLQVLFFCCCTWKCFPRERPRVWSVLCGFLSTAWCSFLRVERRFCFLGDSSSSGSRILFLNESARYNAPSCCLQLTCPAHLP</sequence>
<dbReference type="AlphaFoldDB" id="A0A4D5RDK4"/>
<proteinExistence type="predicted"/>
<name>A0A4D5RDK4_IXOSC</name>
<organism evidence="1">
    <name type="scientific">Ixodes scapularis</name>
    <name type="common">Black-legged tick</name>
    <name type="synonym">Deer tick</name>
    <dbReference type="NCBI Taxonomy" id="6945"/>
    <lineage>
        <taxon>Eukaryota</taxon>
        <taxon>Metazoa</taxon>
        <taxon>Ecdysozoa</taxon>
        <taxon>Arthropoda</taxon>
        <taxon>Chelicerata</taxon>
        <taxon>Arachnida</taxon>
        <taxon>Acari</taxon>
        <taxon>Parasitiformes</taxon>
        <taxon>Ixodida</taxon>
        <taxon>Ixodoidea</taxon>
        <taxon>Ixodidae</taxon>
        <taxon>Ixodinae</taxon>
        <taxon>Ixodes</taxon>
    </lineage>
</organism>
<reference evidence="1" key="1">
    <citation type="submission" date="2019-04" db="EMBL/GenBank/DDBJ databases">
        <title>An insight into the mialome of Ixodes scapularis.</title>
        <authorList>
            <person name="Ribeiro J.M."/>
            <person name="Mather T.N."/>
            <person name="Karim S."/>
        </authorList>
    </citation>
    <scope>NUCLEOTIDE SEQUENCE</scope>
</reference>
<accession>A0A4D5RDK4</accession>
<dbReference type="EMBL" id="GHJT01000973">
    <property type="protein sequence ID" value="MOY34944.1"/>
    <property type="molecule type" value="Transcribed_RNA"/>
</dbReference>